<feature type="domain" description="DAGKc" evidence="5">
    <location>
        <begin position="1"/>
        <end position="159"/>
    </location>
</feature>
<evidence type="ECO:0000313" key="7">
    <source>
        <dbReference type="Proteomes" id="UP000437748"/>
    </source>
</evidence>
<keyword evidence="4" id="KW-0067">ATP-binding</keyword>
<dbReference type="PROSITE" id="PS50146">
    <property type="entry name" value="DAGK"/>
    <property type="match status" value="1"/>
</dbReference>
<evidence type="ECO:0000313" key="6">
    <source>
        <dbReference type="EMBL" id="KAB8036537.1"/>
    </source>
</evidence>
<dbReference type="Gene3D" id="2.60.200.40">
    <property type="match status" value="1"/>
</dbReference>
<protein>
    <recommendedName>
        <fullName evidence="5">DAGKc domain-containing protein</fullName>
    </recommendedName>
</protein>
<dbReference type="OrthoDB" id="142078at2"/>
<dbReference type="PANTHER" id="PTHR12358:SF54">
    <property type="entry name" value="SPHINGOSINE KINASE RELATED PROTEIN"/>
    <property type="match status" value="1"/>
</dbReference>
<dbReference type="RefSeq" id="WP_153421664.1">
    <property type="nucleotide sequence ID" value="NZ_WFLM01000006.1"/>
</dbReference>
<evidence type="ECO:0000256" key="3">
    <source>
        <dbReference type="ARBA" id="ARBA00022777"/>
    </source>
</evidence>
<name>A0A6N6VP06_9BACT</name>
<evidence type="ECO:0000259" key="5">
    <source>
        <dbReference type="PROSITE" id="PS50146"/>
    </source>
</evidence>
<reference evidence="6 7" key="1">
    <citation type="submission" date="2019-10" db="EMBL/GenBank/DDBJ databases">
        <title>New species of Slilvanegrellaceae.</title>
        <authorList>
            <person name="Pitt A."/>
            <person name="Hahn M.W."/>
        </authorList>
    </citation>
    <scope>NUCLEOTIDE SEQUENCE [LARGE SCALE GENOMIC DNA]</scope>
    <source>
        <strain evidence="6 7">SP-Ram-0.45-NSY-1</strain>
    </source>
</reference>
<accession>A0A6N6VP06</accession>
<dbReference type="InterPro" id="IPR017438">
    <property type="entry name" value="ATP-NAD_kinase_N"/>
</dbReference>
<dbReference type="SMART" id="SM00046">
    <property type="entry name" value="DAGKc"/>
    <property type="match status" value="1"/>
</dbReference>
<evidence type="ECO:0000256" key="4">
    <source>
        <dbReference type="ARBA" id="ARBA00022840"/>
    </source>
</evidence>
<dbReference type="AlphaFoldDB" id="A0A6N6VP06"/>
<dbReference type="PANTHER" id="PTHR12358">
    <property type="entry name" value="SPHINGOSINE KINASE"/>
    <property type="match status" value="1"/>
</dbReference>
<keyword evidence="7" id="KW-1185">Reference proteome</keyword>
<gene>
    <name evidence="6" type="ORF">GCL60_15545</name>
</gene>
<dbReference type="GO" id="GO:0005524">
    <property type="term" value="F:ATP binding"/>
    <property type="evidence" value="ECO:0007669"/>
    <property type="project" value="UniProtKB-KW"/>
</dbReference>
<dbReference type="InterPro" id="IPR045540">
    <property type="entry name" value="YegS/DAGK_C"/>
</dbReference>
<dbReference type="Proteomes" id="UP000437748">
    <property type="component" value="Unassembled WGS sequence"/>
</dbReference>
<dbReference type="Pfam" id="PF00781">
    <property type="entry name" value="DAGK_cat"/>
    <property type="match status" value="1"/>
</dbReference>
<dbReference type="GO" id="GO:0016301">
    <property type="term" value="F:kinase activity"/>
    <property type="evidence" value="ECO:0007669"/>
    <property type="project" value="UniProtKB-KW"/>
</dbReference>
<comment type="caution">
    <text evidence="6">The sequence shown here is derived from an EMBL/GenBank/DDBJ whole genome shotgun (WGS) entry which is preliminary data.</text>
</comment>
<organism evidence="6 7">
    <name type="scientific">Silvanigrella paludirubra</name>
    <dbReference type="NCBI Taxonomy" id="2499159"/>
    <lineage>
        <taxon>Bacteria</taxon>
        <taxon>Pseudomonadati</taxon>
        <taxon>Bdellovibrionota</taxon>
        <taxon>Oligoflexia</taxon>
        <taxon>Silvanigrellales</taxon>
        <taxon>Silvanigrellaceae</taxon>
        <taxon>Silvanigrella</taxon>
    </lineage>
</organism>
<dbReference type="EMBL" id="WFLM01000006">
    <property type="protein sequence ID" value="KAB8036537.1"/>
    <property type="molecule type" value="Genomic_DNA"/>
</dbReference>
<dbReference type="InterPro" id="IPR001206">
    <property type="entry name" value="Diacylglycerol_kinase_cat_dom"/>
</dbReference>
<dbReference type="InterPro" id="IPR016064">
    <property type="entry name" value="NAD/diacylglycerol_kinase_sf"/>
</dbReference>
<keyword evidence="2" id="KW-0547">Nucleotide-binding</keyword>
<keyword evidence="3" id="KW-0418">Kinase</keyword>
<dbReference type="InterPro" id="IPR050187">
    <property type="entry name" value="Lipid_Phosphate_FormReg"/>
</dbReference>
<sequence>MDPNILFIVNPKSRSGESFKIWEKKILPQVLKFFPDANWVFTTCQYEASLLAYFAKKRGYEIVVAVGGDGTINEIVNGLLGNQLLNSSNSNFPKIHGSPLKLNNVTENNLIPSLAFIPLGTGSDFIKSIGIPNNINKALNIIKQRNLILSDVGFIEFQNKSFHSRYFINIAGCGANGETVKRLNDSGKKYGKRAAFLFAAIKTLLKNQSFPVQISFDNESYVPFDLRVLFICNGQYCGGGMRISREAAINNGKFKVVQIRKMNKIKSIFLLNRLYSGNYKGLENDIIEREATTIKIKSQENANIPAESDGEMPGYLPASFSVIPNKLSIIANI</sequence>
<evidence type="ECO:0000256" key="2">
    <source>
        <dbReference type="ARBA" id="ARBA00022741"/>
    </source>
</evidence>
<dbReference type="Gene3D" id="3.40.50.10330">
    <property type="entry name" value="Probable inorganic polyphosphate/atp-NAD kinase, domain 1"/>
    <property type="match status" value="1"/>
</dbReference>
<keyword evidence="1" id="KW-0808">Transferase</keyword>
<dbReference type="Pfam" id="PF19279">
    <property type="entry name" value="YegS_C"/>
    <property type="match status" value="1"/>
</dbReference>
<evidence type="ECO:0000256" key="1">
    <source>
        <dbReference type="ARBA" id="ARBA00022679"/>
    </source>
</evidence>
<dbReference type="SUPFAM" id="SSF111331">
    <property type="entry name" value="NAD kinase/diacylglycerol kinase-like"/>
    <property type="match status" value="1"/>
</dbReference>
<proteinExistence type="predicted"/>